<evidence type="ECO:0000259" key="1">
    <source>
        <dbReference type="PROSITE" id="PS50995"/>
    </source>
</evidence>
<protein>
    <submittedName>
        <fullName evidence="2">MarR family transcriptional regulator</fullName>
    </submittedName>
</protein>
<feature type="domain" description="HTH marR-type" evidence="1">
    <location>
        <begin position="18"/>
        <end position="149"/>
    </location>
</feature>
<organism evidence="2 3">
    <name type="scientific">Micromonospora sicca</name>
    <dbReference type="NCBI Taxonomy" id="2202420"/>
    <lineage>
        <taxon>Bacteria</taxon>
        <taxon>Bacillati</taxon>
        <taxon>Actinomycetota</taxon>
        <taxon>Actinomycetes</taxon>
        <taxon>Micromonosporales</taxon>
        <taxon>Micromonosporaceae</taxon>
        <taxon>Micromonospora</taxon>
    </lineage>
</organism>
<dbReference type="PANTHER" id="PTHR33164:SF57">
    <property type="entry name" value="MARR-FAMILY TRANSCRIPTIONAL REGULATOR"/>
    <property type="match status" value="1"/>
</dbReference>
<dbReference type="InterPro" id="IPR036390">
    <property type="entry name" value="WH_DNA-bd_sf"/>
</dbReference>
<dbReference type="InterPro" id="IPR000835">
    <property type="entry name" value="HTH_MarR-typ"/>
</dbReference>
<dbReference type="SMART" id="SM00347">
    <property type="entry name" value="HTH_MARR"/>
    <property type="match status" value="1"/>
</dbReference>
<sequence>MQTTSPGDESRHKIELALGERISALISATRALSERSAAHFHPHLQPAAFHIARWLYAFGPARPSEVAEAVGMDRSSTSSLIGKMRSLGLLDSSPALDDRRSIIVRLSPEGRQRVAATLEERGKEFYTRTQDWSTADLTRLVELLGRLTAERSSETGS</sequence>
<gene>
    <name evidence="2" type="ORF">DKT69_19060</name>
</gene>
<dbReference type="PROSITE" id="PS50995">
    <property type="entry name" value="HTH_MARR_2"/>
    <property type="match status" value="1"/>
</dbReference>
<dbReference type="Gene3D" id="1.10.10.10">
    <property type="entry name" value="Winged helix-like DNA-binding domain superfamily/Winged helix DNA-binding domain"/>
    <property type="match status" value="1"/>
</dbReference>
<evidence type="ECO:0000313" key="2">
    <source>
        <dbReference type="EMBL" id="PWR13806.1"/>
    </source>
</evidence>
<dbReference type="RefSeq" id="WP_109802885.1">
    <property type="nucleotide sequence ID" value="NZ_QGKS01000254.1"/>
</dbReference>
<dbReference type="PANTHER" id="PTHR33164">
    <property type="entry name" value="TRANSCRIPTIONAL REGULATOR, MARR FAMILY"/>
    <property type="match status" value="1"/>
</dbReference>
<dbReference type="Pfam" id="PF12802">
    <property type="entry name" value="MarR_2"/>
    <property type="match status" value="1"/>
</dbReference>
<dbReference type="GO" id="GO:0006950">
    <property type="term" value="P:response to stress"/>
    <property type="evidence" value="ECO:0007669"/>
    <property type="project" value="TreeGrafter"/>
</dbReference>
<evidence type="ECO:0000313" key="3">
    <source>
        <dbReference type="Proteomes" id="UP000246050"/>
    </source>
</evidence>
<dbReference type="OrthoDB" id="9154853at2"/>
<dbReference type="EMBL" id="QGKS01000254">
    <property type="protein sequence ID" value="PWR13806.1"/>
    <property type="molecule type" value="Genomic_DNA"/>
</dbReference>
<dbReference type="SUPFAM" id="SSF46785">
    <property type="entry name" value="Winged helix' DNA-binding domain"/>
    <property type="match status" value="1"/>
</dbReference>
<dbReference type="InterPro" id="IPR036388">
    <property type="entry name" value="WH-like_DNA-bd_sf"/>
</dbReference>
<proteinExistence type="predicted"/>
<dbReference type="Proteomes" id="UP000246050">
    <property type="component" value="Unassembled WGS sequence"/>
</dbReference>
<name>A0A317DJ90_9ACTN</name>
<comment type="caution">
    <text evidence="2">The sequence shown here is derived from an EMBL/GenBank/DDBJ whole genome shotgun (WGS) entry which is preliminary data.</text>
</comment>
<dbReference type="GO" id="GO:0003700">
    <property type="term" value="F:DNA-binding transcription factor activity"/>
    <property type="evidence" value="ECO:0007669"/>
    <property type="project" value="InterPro"/>
</dbReference>
<dbReference type="AlphaFoldDB" id="A0A317DJ90"/>
<reference evidence="2 3" key="1">
    <citation type="submission" date="2018-05" db="EMBL/GenBank/DDBJ databases">
        <title>Micromonosporas from Atacama Desert.</title>
        <authorList>
            <person name="Carro L."/>
            <person name="Golinska P."/>
            <person name="Klenk H.-P."/>
            <person name="Goodfellow M."/>
        </authorList>
    </citation>
    <scope>NUCLEOTIDE SEQUENCE [LARGE SCALE GENOMIC DNA]</scope>
    <source>
        <strain evidence="2 3">4G51</strain>
    </source>
</reference>
<accession>A0A317DJ90</accession>
<dbReference type="InterPro" id="IPR039422">
    <property type="entry name" value="MarR/SlyA-like"/>
</dbReference>